<name>A0A6G3ZZH6_9BACL</name>
<accession>A0A6G3ZZH6</accession>
<comment type="caution">
    <text evidence="2">The sequence shown here is derived from an EMBL/GenBank/DDBJ whole genome shotgun (WGS) entry which is preliminary data.</text>
</comment>
<feature type="compositionally biased region" description="Polar residues" evidence="1">
    <location>
        <begin position="118"/>
        <end position="132"/>
    </location>
</feature>
<evidence type="ECO:0000313" key="2">
    <source>
        <dbReference type="EMBL" id="NEW06981.1"/>
    </source>
</evidence>
<dbReference type="AlphaFoldDB" id="A0A6G3ZZH6"/>
<feature type="region of interest" description="Disordered" evidence="1">
    <location>
        <begin position="96"/>
        <end position="132"/>
    </location>
</feature>
<dbReference type="RefSeq" id="WP_163947077.1">
    <property type="nucleotide sequence ID" value="NZ_JAAIKC010000004.1"/>
</dbReference>
<organism evidence="2">
    <name type="scientific">Paenibacillus sp. SYP-B3998</name>
    <dbReference type="NCBI Taxonomy" id="2678564"/>
    <lineage>
        <taxon>Bacteria</taxon>
        <taxon>Bacillati</taxon>
        <taxon>Bacillota</taxon>
        <taxon>Bacilli</taxon>
        <taxon>Bacillales</taxon>
        <taxon>Paenibacillaceae</taxon>
        <taxon>Paenibacillus</taxon>
    </lineage>
</organism>
<sequence>MKKPHSTSIEFTKQQHASLTSYHLNQHTNKTIDLLKQLHHFRVRGQQQQKETFQYLSQTVQQVSLALNQISQSLKTYTIIDDLLQQIEIAERQLEQEGRQQYQERERRDLSFDENDENQVQQHNDIQNEFYF</sequence>
<reference evidence="2" key="1">
    <citation type="submission" date="2020-02" db="EMBL/GenBank/DDBJ databases">
        <authorList>
            <person name="Shen X.-R."/>
            <person name="Zhang Y.-X."/>
        </authorList>
    </citation>
    <scope>NUCLEOTIDE SEQUENCE</scope>
    <source>
        <strain evidence="2">SYP-B3998</strain>
    </source>
</reference>
<evidence type="ECO:0000256" key="1">
    <source>
        <dbReference type="SAM" id="MobiDB-lite"/>
    </source>
</evidence>
<gene>
    <name evidence="2" type="ORF">GK047_13300</name>
</gene>
<feature type="compositionally biased region" description="Basic and acidic residues" evidence="1">
    <location>
        <begin position="96"/>
        <end position="111"/>
    </location>
</feature>
<protein>
    <submittedName>
        <fullName evidence="2">Uncharacterized protein</fullName>
    </submittedName>
</protein>
<dbReference type="EMBL" id="JAAIKC010000004">
    <property type="protein sequence ID" value="NEW06981.1"/>
    <property type="molecule type" value="Genomic_DNA"/>
</dbReference>
<proteinExistence type="predicted"/>